<name>A0A445MW02_9BACT</name>
<dbReference type="InterPro" id="IPR050312">
    <property type="entry name" value="IolE/XylAMocC-like"/>
</dbReference>
<dbReference type="EMBL" id="OJIN01000103">
    <property type="protein sequence ID" value="SPD73646.1"/>
    <property type="molecule type" value="Genomic_DNA"/>
</dbReference>
<dbReference type="AlphaFoldDB" id="A0A445MW02"/>
<evidence type="ECO:0000313" key="2">
    <source>
        <dbReference type="EMBL" id="SPD73646.1"/>
    </source>
</evidence>
<dbReference type="GO" id="GO:0004519">
    <property type="term" value="F:endonuclease activity"/>
    <property type="evidence" value="ECO:0007669"/>
    <property type="project" value="UniProtKB-KW"/>
</dbReference>
<accession>A0A445MW02</accession>
<reference evidence="2" key="1">
    <citation type="submission" date="2018-01" db="EMBL/GenBank/DDBJ databases">
        <authorList>
            <person name="Regsiter A."/>
            <person name="William W."/>
        </authorList>
    </citation>
    <scope>NUCLEOTIDE SEQUENCE</scope>
    <source>
        <strain evidence="2">TRIP AH-1</strain>
    </source>
</reference>
<keyword evidence="2" id="KW-0540">Nuclease</keyword>
<dbReference type="SUPFAM" id="SSF51658">
    <property type="entry name" value="Xylose isomerase-like"/>
    <property type="match status" value="1"/>
</dbReference>
<sequence length="312" mass="35256">MKFYNTGRQLTMFPTLAVCNIFPDTATLAHFARDYGFSGIDWSFDLTRIPETSCQESDWLREIFDLSPLEVRFHCPFYQVDLGHSDPEEAKAAKYIFRRIILLVSKAGGKYLTIHIGLGHNSTEPLSWNSTLKNLKEIVRFGAEHGVKVCLENLAWGWSSRPNLFEKLIRKSGAHVTFDIGHAHACESVQTQQYSIEDFITPHQGLILNAHVYHTETSGLGHLPPNHVEDIEDRLELLLASGCRWWTIELKEQGTLIRTKGLIDNYLQRLPLACGLTEEDQIRTSTACRGLARLCNFSKSRGAGGQGRRSVL</sequence>
<evidence type="ECO:0000259" key="1">
    <source>
        <dbReference type="Pfam" id="PF01261"/>
    </source>
</evidence>
<keyword evidence="2" id="KW-0378">Hydrolase</keyword>
<dbReference type="PANTHER" id="PTHR12110">
    <property type="entry name" value="HYDROXYPYRUVATE ISOMERASE"/>
    <property type="match status" value="1"/>
</dbReference>
<dbReference type="InterPro" id="IPR036237">
    <property type="entry name" value="Xyl_isomerase-like_sf"/>
</dbReference>
<dbReference type="Gene3D" id="3.20.20.150">
    <property type="entry name" value="Divalent-metal-dependent TIM barrel enzymes"/>
    <property type="match status" value="1"/>
</dbReference>
<gene>
    <name evidence="2" type="ORF">PITCH_A1910052</name>
</gene>
<organism evidence="2">
    <name type="scientific">uncultured Desulfobacterium sp</name>
    <dbReference type="NCBI Taxonomy" id="201089"/>
    <lineage>
        <taxon>Bacteria</taxon>
        <taxon>Pseudomonadati</taxon>
        <taxon>Thermodesulfobacteriota</taxon>
        <taxon>Desulfobacteria</taxon>
        <taxon>Desulfobacterales</taxon>
        <taxon>Desulfobacteriaceae</taxon>
        <taxon>Desulfobacterium</taxon>
        <taxon>environmental samples</taxon>
    </lineage>
</organism>
<protein>
    <submittedName>
        <fullName evidence="2">AP endonuclease, family 2</fullName>
    </submittedName>
</protein>
<dbReference type="InterPro" id="IPR013022">
    <property type="entry name" value="Xyl_isomerase-like_TIM-brl"/>
</dbReference>
<dbReference type="PANTHER" id="PTHR12110:SF21">
    <property type="entry name" value="XYLOSE ISOMERASE-LIKE TIM BARREL DOMAIN-CONTAINING PROTEIN"/>
    <property type="match status" value="1"/>
</dbReference>
<proteinExistence type="predicted"/>
<keyword evidence="2" id="KW-0255">Endonuclease</keyword>
<dbReference type="Pfam" id="PF01261">
    <property type="entry name" value="AP_endonuc_2"/>
    <property type="match status" value="1"/>
</dbReference>
<feature type="domain" description="Xylose isomerase-like TIM barrel" evidence="1">
    <location>
        <begin position="31"/>
        <end position="251"/>
    </location>
</feature>